<dbReference type="InterPro" id="IPR014001">
    <property type="entry name" value="Helicase_ATP-bd"/>
</dbReference>
<protein>
    <submittedName>
        <fullName evidence="2">DUF2075 domain-containing protein</fullName>
    </submittedName>
</protein>
<gene>
    <name evidence="2" type="ORF">E7747_08850</name>
</gene>
<dbReference type="Gene3D" id="3.40.50.300">
    <property type="entry name" value="P-loop containing nucleotide triphosphate hydrolases"/>
    <property type="match status" value="1"/>
</dbReference>
<dbReference type="AlphaFoldDB" id="A0A4P7W334"/>
<dbReference type="SMART" id="SM00382">
    <property type="entry name" value="AAA"/>
    <property type="match status" value="1"/>
</dbReference>
<accession>A0A4P7W334</accession>
<dbReference type="Proteomes" id="UP000297149">
    <property type="component" value="Chromosome"/>
</dbReference>
<reference evidence="3" key="1">
    <citation type="submission" date="2019-02" db="EMBL/GenBank/DDBJ databases">
        <title>Isolation and identification of novel species under the genus Muribaculum.</title>
        <authorList>
            <person name="Miyake S."/>
            <person name="Ding Y."/>
            <person name="Low A."/>
            <person name="Soh M."/>
            <person name="Seedorf H."/>
        </authorList>
    </citation>
    <scope>NUCLEOTIDE SEQUENCE [LARGE SCALE GENOMIC DNA]</scope>
    <source>
        <strain evidence="3">H5</strain>
    </source>
</reference>
<dbReference type="InterPro" id="IPR003593">
    <property type="entry name" value="AAA+_ATPase"/>
</dbReference>
<dbReference type="Pfam" id="PF09848">
    <property type="entry name" value="SLFN-g3_helicase"/>
    <property type="match status" value="1"/>
</dbReference>
<evidence type="ECO:0000313" key="3">
    <source>
        <dbReference type="Proteomes" id="UP000297149"/>
    </source>
</evidence>
<evidence type="ECO:0000313" key="2">
    <source>
        <dbReference type="EMBL" id="QCD42383.1"/>
    </source>
</evidence>
<organism evidence="2 3">
    <name type="scientific">Duncaniella dubosii</name>
    <dbReference type="NCBI Taxonomy" id="2518971"/>
    <lineage>
        <taxon>Bacteria</taxon>
        <taxon>Pseudomonadati</taxon>
        <taxon>Bacteroidota</taxon>
        <taxon>Bacteroidia</taxon>
        <taxon>Bacteroidales</taxon>
        <taxon>Muribaculaceae</taxon>
        <taxon>Duncaniella</taxon>
    </lineage>
</organism>
<evidence type="ECO:0000259" key="1">
    <source>
        <dbReference type="PROSITE" id="PS51192"/>
    </source>
</evidence>
<dbReference type="SUPFAM" id="SSF52540">
    <property type="entry name" value="P-loop containing nucleoside triphosphate hydrolases"/>
    <property type="match status" value="1"/>
</dbReference>
<dbReference type="InterPro" id="IPR011528">
    <property type="entry name" value="NERD"/>
</dbReference>
<keyword evidence="3" id="KW-1185">Reference proteome</keyword>
<name>A0A4P7W334_9BACT</name>
<dbReference type="RefSeq" id="WP_136415506.1">
    <property type="nucleotide sequence ID" value="NZ_CP039396.1"/>
</dbReference>
<dbReference type="Pfam" id="PF08378">
    <property type="entry name" value="NERD"/>
    <property type="match status" value="1"/>
</dbReference>
<dbReference type="EMBL" id="CP039396">
    <property type="protein sequence ID" value="QCD42383.1"/>
    <property type="molecule type" value="Genomic_DNA"/>
</dbReference>
<sequence>MAIISHDYKDLDMLESIIVKNDGTPLHGEIDMYRRIYNDCQKSNLLWHFWHDLRLPLSINSQSEIQIDFLLACAYGILIVEVKGGQVGIEDGKFYFIMDGEHYMNRSPFTQADDYKFAIINNNILPSGVFVATACAFPHTNMPSTNSASILDLKYKLWTEAEQLSSKCSFAEFALDVIYKERQMKNWGDIFMSDKELSIAVFPFSQNRPTSWNYSEENYATIVNWLEVQNLEVFRAIQQNKRIIMEGGPGTGKTTIAKAFIRKYKNLKGVYLCWNNLLASKIKHDIDIANIKNCQVDQYISFISKLSTGKDTINFEDFQGSPNSVRTKINEVVKAYRKREGFYPFDFIIVDEAQDIFDKGIKEVINTLTSVDSRGLSNGRYLVFYDTEQGYRNDDRQLKVFANEISDFGAHYILNENKRVPSNKCLVHCANKILHAESYEVRSIIDDFSLSDPSCIKVIRCATYREGIRLLKNIYSRAKSNKSIDDYVLLSSSTLRYGIDSFYDRLADIEWIKELTPRNLPLQSENISLTTILSYKGLENKHIILLLDNDKVSDKYELYIGMSRAILDVEIIYLKK</sequence>
<dbReference type="InterPro" id="IPR018647">
    <property type="entry name" value="SLFN_3-like_DNA/RNA_helicase"/>
</dbReference>
<proteinExistence type="predicted"/>
<dbReference type="InterPro" id="IPR027417">
    <property type="entry name" value="P-loop_NTPase"/>
</dbReference>
<feature type="domain" description="Helicase ATP-binding" evidence="1">
    <location>
        <begin position="234"/>
        <end position="406"/>
    </location>
</feature>
<dbReference type="KEGG" id="ddb:E7747_08850"/>
<dbReference type="PROSITE" id="PS51192">
    <property type="entry name" value="HELICASE_ATP_BIND_1"/>
    <property type="match status" value="1"/>
</dbReference>